<dbReference type="Gene3D" id="3.30.1340.10">
    <property type="entry name" value="HPr-like"/>
    <property type="match status" value="1"/>
</dbReference>
<dbReference type="EMBL" id="JAHBCL010000001">
    <property type="protein sequence ID" value="MBS7525207.1"/>
    <property type="molecule type" value="Genomic_DNA"/>
</dbReference>
<dbReference type="PROSITE" id="PS00589">
    <property type="entry name" value="PTS_HPR_SER"/>
    <property type="match status" value="1"/>
</dbReference>
<evidence type="ECO:0000256" key="1">
    <source>
        <dbReference type="ARBA" id="ARBA00003681"/>
    </source>
</evidence>
<dbReference type="SUPFAM" id="SSF55594">
    <property type="entry name" value="HPr-like"/>
    <property type="match status" value="1"/>
</dbReference>
<evidence type="ECO:0000256" key="4">
    <source>
        <dbReference type="ARBA" id="ARBA00022490"/>
    </source>
</evidence>
<sequence length="85" mass="9259">MVTFTQKINFKEGMHARPASELVKLCAGAQSTIKLISNGREGNPKSILGIMSLGIAKDSDIECVVEGNDETEMAEKLKAFFLQDL</sequence>
<protein>
    <recommendedName>
        <fullName evidence="3">Phosphocarrier protein HPr</fullName>
    </recommendedName>
</protein>
<dbReference type="PROSITE" id="PS00369">
    <property type="entry name" value="PTS_HPR_HIS"/>
    <property type="match status" value="1"/>
</dbReference>
<dbReference type="Pfam" id="PF00381">
    <property type="entry name" value="PTS-HPr"/>
    <property type="match status" value="1"/>
</dbReference>
<keyword evidence="8" id="KW-1185">Reference proteome</keyword>
<dbReference type="PANTHER" id="PTHR33705:SF2">
    <property type="entry name" value="PHOSPHOCARRIER PROTEIN NPR"/>
    <property type="match status" value="1"/>
</dbReference>
<dbReference type="PANTHER" id="PTHR33705">
    <property type="entry name" value="PHOSPHOCARRIER PROTEIN HPR"/>
    <property type="match status" value="1"/>
</dbReference>
<dbReference type="CDD" id="cd00367">
    <property type="entry name" value="PTS-HPr_like"/>
    <property type="match status" value="1"/>
</dbReference>
<evidence type="ECO:0000259" key="6">
    <source>
        <dbReference type="PROSITE" id="PS51350"/>
    </source>
</evidence>
<dbReference type="PRINTS" id="PR00107">
    <property type="entry name" value="PHOSPHOCPHPR"/>
</dbReference>
<dbReference type="Proteomes" id="UP000746471">
    <property type="component" value="Unassembled WGS sequence"/>
</dbReference>
<proteinExistence type="predicted"/>
<reference evidence="7 8" key="1">
    <citation type="submission" date="2021-05" db="EMBL/GenBank/DDBJ databases">
        <title>Fusibacter ferrireducens sp. nov., an anaerobic, sulfur- and Fe-reducing bacterium isolated from the mangrove sediment.</title>
        <authorList>
            <person name="Qiu D."/>
        </authorList>
    </citation>
    <scope>NUCLEOTIDE SEQUENCE [LARGE SCALE GENOMIC DNA]</scope>
    <source>
        <strain evidence="7 8">DSM 12116</strain>
    </source>
</reference>
<dbReference type="InterPro" id="IPR050399">
    <property type="entry name" value="HPr"/>
</dbReference>
<dbReference type="InterPro" id="IPR000032">
    <property type="entry name" value="HPr-like"/>
</dbReference>
<comment type="function">
    <text evidence="1">General (non sugar-specific) component of the phosphoenolpyruvate-dependent sugar phosphotransferase system (sugar PTS). This major carbohydrate active-transport system catalyzes the phosphorylation of incoming sugar substrates concomitantly with their translocation across the cell membrane. The phosphoryl group from phosphoenolpyruvate (PEP) is transferred to the phosphoryl carrier protein HPr by enzyme I. Phospho-HPr then transfers it to the PTS EIIA domain.</text>
</comment>
<keyword evidence="5" id="KW-0598">Phosphotransferase system</keyword>
<evidence type="ECO:0000313" key="8">
    <source>
        <dbReference type="Proteomes" id="UP000746471"/>
    </source>
</evidence>
<dbReference type="InterPro" id="IPR035895">
    <property type="entry name" value="HPr-like_sf"/>
</dbReference>
<accession>A0ABS5PK18</accession>
<evidence type="ECO:0000256" key="3">
    <source>
        <dbReference type="ARBA" id="ARBA00020422"/>
    </source>
</evidence>
<dbReference type="PROSITE" id="PS51350">
    <property type="entry name" value="PTS_HPR_DOM"/>
    <property type="match status" value="1"/>
</dbReference>
<feature type="domain" description="HPr" evidence="6">
    <location>
        <begin position="1"/>
        <end position="85"/>
    </location>
</feature>
<dbReference type="NCBIfam" id="TIGR01003">
    <property type="entry name" value="PTS_HPr_family"/>
    <property type="match status" value="1"/>
</dbReference>
<dbReference type="InterPro" id="IPR001020">
    <property type="entry name" value="PTS_HPr_His_P_site"/>
</dbReference>
<gene>
    <name evidence="7" type="ORF">KHM83_00805</name>
</gene>
<evidence type="ECO:0000256" key="5">
    <source>
        <dbReference type="ARBA" id="ARBA00022683"/>
    </source>
</evidence>
<keyword evidence="4" id="KW-0963">Cytoplasm</keyword>
<evidence type="ECO:0000313" key="7">
    <source>
        <dbReference type="EMBL" id="MBS7525207.1"/>
    </source>
</evidence>
<comment type="subcellular location">
    <subcellularLocation>
        <location evidence="2">Cytoplasm</location>
    </subcellularLocation>
</comment>
<dbReference type="InterPro" id="IPR002114">
    <property type="entry name" value="PTS_HPr_Ser_P_site"/>
</dbReference>
<dbReference type="RefSeq" id="WP_213234990.1">
    <property type="nucleotide sequence ID" value="NZ_JAHBCL010000001.1"/>
</dbReference>
<organism evidence="7 8">
    <name type="scientific">Fusibacter paucivorans</name>
    <dbReference type="NCBI Taxonomy" id="76009"/>
    <lineage>
        <taxon>Bacteria</taxon>
        <taxon>Bacillati</taxon>
        <taxon>Bacillota</taxon>
        <taxon>Clostridia</taxon>
        <taxon>Eubacteriales</taxon>
        <taxon>Eubacteriales Family XII. Incertae Sedis</taxon>
        <taxon>Fusibacter</taxon>
    </lineage>
</organism>
<evidence type="ECO:0000256" key="2">
    <source>
        <dbReference type="ARBA" id="ARBA00004496"/>
    </source>
</evidence>
<name>A0ABS5PK18_9FIRM</name>
<comment type="caution">
    <text evidence="7">The sequence shown here is derived from an EMBL/GenBank/DDBJ whole genome shotgun (WGS) entry which is preliminary data.</text>
</comment>